<keyword evidence="3 5" id="KW-1133">Transmembrane helix</keyword>
<feature type="transmembrane region" description="Helical" evidence="5">
    <location>
        <begin position="88"/>
        <end position="107"/>
    </location>
</feature>
<keyword evidence="6" id="KW-0732">Signal</keyword>
<evidence type="ECO:0000256" key="2">
    <source>
        <dbReference type="ARBA" id="ARBA00022692"/>
    </source>
</evidence>
<evidence type="ECO:0000256" key="6">
    <source>
        <dbReference type="SAM" id="SignalP"/>
    </source>
</evidence>
<keyword evidence="4 5" id="KW-0472">Membrane</keyword>
<dbReference type="GO" id="GO:0008168">
    <property type="term" value="F:methyltransferase activity"/>
    <property type="evidence" value="ECO:0007669"/>
    <property type="project" value="UniProtKB-KW"/>
</dbReference>
<dbReference type="EMBL" id="RBIL01000001">
    <property type="protein sequence ID" value="RKQ91009.1"/>
    <property type="molecule type" value="Genomic_DNA"/>
</dbReference>
<dbReference type="RefSeq" id="WP_121248257.1">
    <property type="nucleotide sequence ID" value="NZ_RBIL01000001.1"/>
</dbReference>
<feature type="transmembrane region" description="Helical" evidence="5">
    <location>
        <begin position="38"/>
        <end position="61"/>
    </location>
</feature>
<feature type="transmembrane region" description="Helical" evidence="5">
    <location>
        <begin position="113"/>
        <end position="131"/>
    </location>
</feature>
<proteinExistence type="predicted"/>
<evidence type="ECO:0000256" key="1">
    <source>
        <dbReference type="ARBA" id="ARBA00004127"/>
    </source>
</evidence>
<feature type="signal peptide" evidence="6">
    <location>
        <begin position="1"/>
        <end position="22"/>
    </location>
</feature>
<keyword evidence="7" id="KW-0808">Transferase</keyword>
<dbReference type="GO" id="GO:0012505">
    <property type="term" value="C:endomembrane system"/>
    <property type="evidence" value="ECO:0007669"/>
    <property type="project" value="UniProtKB-SubCell"/>
</dbReference>
<dbReference type="AlphaFoldDB" id="A0A660L914"/>
<dbReference type="Pfam" id="PF04191">
    <property type="entry name" value="PEMT"/>
    <property type="match status" value="1"/>
</dbReference>
<dbReference type="Proteomes" id="UP000278962">
    <property type="component" value="Unassembled WGS sequence"/>
</dbReference>
<dbReference type="GO" id="GO:0032259">
    <property type="term" value="P:methylation"/>
    <property type="evidence" value="ECO:0007669"/>
    <property type="project" value="UniProtKB-KW"/>
</dbReference>
<dbReference type="InterPro" id="IPR007318">
    <property type="entry name" value="Phopholipid_MeTrfase"/>
</dbReference>
<evidence type="ECO:0000256" key="5">
    <source>
        <dbReference type="SAM" id="Phobius"/>
    </source>
</evidence>
<evidence type="ECO:0000313" key="7">
    <source>
        <dbReference type="EMBL" id="RKQ91009.1"/>
    </source>
</evidence>
<sequence>MKRSSAAAGSSLFFAAAPCVVAGVVPWAITGWEGSPGWMGWRVVGAVVTACAAAVLVHAFARFVREGIGTPAPVAPTRHLVVGGLYRWVRNPMYIAVVACVLGQAGIFGSDALLVYGAALMVVFFSFVRLYEEPTLARQFGAEYAAYRRAVPGWFPRARPAAVPPRTS</sequence>
<keyword evidence="2 5" id="KW-0812">Transmembrane</keyword>
<keyword evidence="7" id="KW-0489">Methyltransferase</keyword>
<name>A0A660L914_9ACTN</name>
<feature type="chain" id="PRO_5024933163" evidence="6">
    <location>
        <begin position="23"/>
        <end position="168"/>
    </location>
</feature>
<evidence type="ECO:0000256" key="3">
    <source>
        <dbReference type="ARBA" id="ARBA00022989"/>
    </source>
</evidence>
<comment type="caution">
    <text evidence="7">The sequence shown here is derived from an EMBL/GenBank/DDBJ whole genome shotgun (WGS) entry which is preliminary data.</text>
</comment>
<accession>A0A660L914</accession>
<keyword evidence="8" id="KW-1185">Reference proteome</keyword>
<evidence type="ECO:0000313" key="8">
    <source>
        <dbReference type="Proteomes" id="UP000278962"/>
    </source>
</evidence>
<protein>
    <submittedName>
        <fullName evidence="7">Phospholipid methyltransferase</fullName>
    </submittedName>
</protein>
<comment type="subcellular location">
    <subcellularLocation>
        <location evidence="1">Endomembrane system</location>
        <topology evidence="1">Multi-pass membrane protein</topology>
    </subcellularLocation>
</comment>
<dbReference type="Gene3D" id="1.20.120.1630">
    <property type="match status" value="1"/>
</dbReference>
<gene>
    <name evidence="7" type="ORF">C8N24_0825</name>
</gene>
<dbReference type="OrthoDB" id="941586at2"/>
<reference evidence="7 8" key="1">
    <citation type="submission" date="2018-10" db="EMBL/GenBank/DDBJ databases">
        <title>Genomic Encyclopedia of Archaeal and Bacterial Type Strains, Phase II (KMG-II): from individual species to whole genera.</title>
        <authorList>
            <person name="Goeker M."/>
        </authorList>
    </citation>
    <scope>NUCLEOTIDE SEQUENCE [LARGE SCALE GENOMIC DNA]</scope>
    <source>
        <strain evidence="7 8">DSM 14954</strain>
    </source>
</reference>
<organism evidence="7 8">
    <name type="scientific">Solirubrobacter pauli</name>
    <dbReference type="NCBI Taxonomy" id="166793"/>
    <lineage>
        <taxon>Bacteria</taxon>
        <taxon>Bacillati</taxon>
        <taxon>Actinomycetota</taxon>
        <taxon>Thermoleophilia</taxon>
        <taxon>Solirubrobacterales</taxon>
        <taxon>Solirubrobacteraceae</taxon>
        <taxon>Solirubrobacter</taxon>
    </lineage>
</organism>
<evidence type="ECO:0000256" key="4">
    <source>
        <dbReference type="ARBA" id="ARBA00023136"/>
    </source>
</evidence>